<organism evidence="6 7">
    <name type="scientific">Zavarzinia compransoris</name>
    <dbReference type="NCBI Taxonomy" id="1264899"/>
    <lineage>
        <taxon>Bacteria</taxon>
        <taxon>Pseudomonadati</taxon>
        <taxon>Pseudomonadota</taxon>
        <taxon>Alphaproteobacteria</taxon>
        <taxon>Rhodospirillales</taxon>
        <taxon>Zavarziniaceae</taxon>
        <taxon>Zavarzinia</taxon>
    </lineage>
</organism>
<keyword evidence="7" id="KW-1185">Reference proteome</keyword>
<dbReference type="CDD" id="cd06342">
    <property type="entry name" value="PBP1_ABC_LIVBP-like"/>
    <property type="match status" value="1"/>
</dbReference>
<keyword evidence="2" id="KW-0813">Transport</keyword>
<evidence type="ECO:0000313" key="7">
    <source>
        <dbReference type="Proteomes" id="UP000246077"/>
    </source>
</evidence>
<feature type="domain" description="Leucine-binding protein" evidence="5">
    <location>
        <begin position="43"/>
        <end position="384"/>
    </location>
</feature>
<keyword evidence="4" id="KW-0029">Amino-acid transport</keyword>
<protein>
    <recommendedName>
        <fullName evidence="5">Leucine-binding protein domain-containing protein</fullName>
    </recommendedName>
</protein>
<dbReference type="Pfam" id="PF13458">
    <property type="entry name" value="Peripla_BP_6"/>
    <property type="match status" value="1"/>
</dbReference>
<dbReference type="PRINTS" id="PR00337">
    <property type="entry name" value="LEUILEVALBP"/>
</dbReference>
<dbReference type="InterPro" id="IPR028082">
    <property type="entry name" value="Peripla_BP_I"/>
</dbReference>
<evidence type="ECO:0000256" key="1">
    <source>
        <dbReference type="ARBA" id="ARBA00010062"/>
    </source>
</evidence>
<comment type="caution">
    <text evidence="6">The sequence shown here is derived from an EMBL/GenBank/DDBJ whole genome shotgun (WGS) entry which is preliminary data.</text>
</comment>
<gene>
    <name evidence="6" type="ORF">DKG75_18445</name>
</gene>
<dbReference type="PANTHER" id="PTHR47151:SF2">
    <property type="entry name" value="AMINO ACID BINDING PROTEIN"/>
    <property type="match status" value="1"/>
</dbReference>
<dbReference type="Gene3D" id="3.40.50.2300">
    <property type="match status" value="2"/>
</dbReference>
<dbReference type="SUPFAM" id="SSF53822">
    <property type="entry name" value="Periplasmic binding protein-like I"/>
    <property type="match status" value="1"/>
</dbReference>
<dbReference type="GO" id="GO:0006865">
    <property type="term" value="P:amino acid transport"/>
    <property type="evidence" value="ECO:0007669"/>
    <property type="project" value="UniProtKB-KW"/>
</dbReference>
<sequence length="393" mass="39909">MRKLVLGLVALVAFAATVAWFWTQGGPRGTAPMASTPTASLPEIVIGLGAPLSGERAGFGEQLRIGAEFAVEVINGNGGIEGRKVRLLVRDDACDGDRARAVAAEFVAAKAAGVIGHFCSAASAAAAEVYGPAGTVMVTPASSDPRLTQGAPAGTGLVFRTVWRDDYQGLIAAALVKQTLAGKKIGVVRDGTLYGLQVATTFKAAAAKLDLPVPAADLELGSALAPKAAAAKLKSAGVGVVFLAAAPAAAGPLVKALREAGVTASIIGPDSLASPEFGEAAGKAADGAIVTFARNPLDYPTAAKAVERLLAARKDPSGYALNAFAAIEVVTAALRLEVKPDPAAAIDGKRLAATIRVNRFSTVLGEMSFDAHGDLTKPGVVYYVWKGGKLTVM</sequence>
<dbReference type="InterPro" id="IPR000709">
    <property type="entry name" value="Leu_Ile_Val-bd"/>
</dbReference>
<dbReference type="Proteomes" id="UP000246077">
    <property type="component" value="Unassembled WGS sequence"/>
</dbReference>
<evidence type="ECO:0000256" key="2">
    <source>
        <dbReference type="ARBA" id="ARBA00022448"/>
    </source>
</evidence>
<comment type="similarity">
    <text evidence="1">Belongs to the leucine-binding protein family.</text>
</comment>
<evidence type="ECO:0000259" key="5">
    <source>
        <dbReference type="Pfam" id="PF13458"/>
    </source>
</evidence>
<dbReference type="AlphaFoldDB" id="A0A317DYE0"/>
<accession>A0A317DYE0</accession>
<evidence type="ECO:0000256" key="3">
    <source>
        <dbReference type="ARBA" id="ARBA00022729"/>
    </source>
</evidence>
<dbReference type="EMBL" id="QGLF01000005">
    <property type="protein sequence ID" value="PWR18950.1"/>
    <property type="molecule type" value="Genomic_DNA"/>
</dbReference>
<evidence type="ECO:0000313" key="6">
    <source>
        <dbReference type="EMBL" id="PWR18950.1"/>
    </source>
</evidence>
<keyword evidence="3" id="KW-0732">Signal</keyword>
<reference evidence="7" key="1">
    <citation type="submission" date="2018-05" db="EMBL/GenBank/DDBJ databases">
        <title>Zavarzinia sp. HR-AS.</title>
        <authorList>
            <person name="Lee Y."/>
            <person name="Jeon C.O."/>
        </authorList>
    </citation>
    <scope>NUCLEOTIDE SEQUENCE [LARGE SCALE GENOMIC DNA]</scope>
    <source>
        <strain evidence="7">DSM 1231</strain>
    </source>
</reference>
<dbReference type="RefSeq" id="WP_109922636.1">
    <property type="nucleotide sequence ID" value="NZ_QGLF01000005.1"/>
</dbReference>
<dbReference type="OrthoDB" id="9791590at2"/>
<evidence type="ECO:0000256" key="4">
    <source>
        <dbReference type="ARBA" id="ARBA00022970"/>
    </source>
</evidence>
<dbReference type="InterPro" id="IPR028081">
    <property type="entry name" value="Leu-bd"/>
</dbReference>
<proteinExistence type="inferred from homology"/>
<dbReference type="PANTHER" id="PTHR47151">
    <property type="entry name" value="LEU/ILE/VAL-BINDING ABC TRANSPORTER SUBUNIT"/>
    <property type="match status" value="1"/>
</dbReference>
<name>A0A317DYE0_9PROT</name>